<feature type="compositionally biased region" description="Low complexity" evidence="4">
    <location>
        <begin position="368"/>
        <end position="382"/>
    </location>
</feature>
<dbReference type="GO" id="GO:0005664">
    <property type="term" value="C:nuclear origin of replication recognition complex"/>
    <property type="evidence" value="ECO:0007669"/>
    <property type="project" value="TreeGrafter"/>
</dbReference>
<protein>
    <submittedName>
        <fullName evidence="7">Uncharacterized protein</fullName>
    </submittedName>
</protein>
<evidence type="ECO:0000256" key="2">
    <source>
        <dbReference type="ARBA" id="ARBA00022741"/>
    </source>
</evidence>
<dbReference type="Pfam" id="PF13191">
    <property type="entry name" value="AAA_16"/>
    <property type="match status" value="1"/>
</dbReference>
<dbReference type="InterPro" id="IPR027417">
    <property type="entry name" value="P-loop_NTPase"/>
</dbReference>
<dbReference type="GO" id="GO:0003688">
    <property type="term" value="F:DNA replication origin binding"/>
    <property type="evidence" value="ECO:0007669"/>
    <property type="project" value="TreeGrafter"/>
</dbReference>
<evidence type="ECO:0000259" key="6">
    <source>
        <dbReference type="Pfam" id="PF14630"/>
    </source>
</evidence>
<gene>
    <name evidence="7" type="ORF">H257_05335</name>
</gene>
<feature type="domain" description="Orc1-like AAA ATPase" evidence="5">
    <location>
        <begin position="3"/>
        <end position="164"/>
    </location>
</feature>
<keyword evidence="2" id="KW-0547">Nucleotide-binding</keyword>
<dbReference type="RefSeq" id="XP_009828480.1">
    <property type="nucleotide sequence ID" value="XM_009830178.1"/>
</dbReference>
<evidence type="ECO:0000313" key="7">
    <source>
        <dbReference type="EMBL" id="ETV81743.1"/>
    </source>
</evidence>
<dbReference type="Pfam" id="PF14630">
    <property type="entry name" value="ORC5_C"/>
    <property type="match status" value="1"/>
</dbReference>
<dbReference type="VEuPathDB" id="FungiDB:H257_05335"/>
<dbReference type="InterPro" id="IPR020796">
    <property type="entry name" value="ORC5"/>
</dbReference>
<dbReference type="PANTHER" id="PTHR12705:SF0">
    <property type="entry name" value="ORIGIN RECOGNITION COMPLEX SUBUNIT 5"/>
    <property type="match status" value="1"/>
</dbReference>
<evidence type="ECO:0000256" key="3">
    <source>
        <dbReference type="ARBA" id="ARBA00022840"/>
    </source>
</evidence>
<feature type="region of interest" description="Disordered" evidence="4">
    <location>
        <begin position="359"/>
        <end position="389"/>
    </location>
</feature>
<evidence type="ECO:0000256" key="1">
    <source>
        <dbReference type="ARBA" id="ARBA00006269"/>
    </source>
</evidence>
<dbReference type="GeneID" id="20807331"/>
<reference evidence="7" key="1">
    <citation type="submission" date="2013-12" db="EMBL/GenBank/DDBJ databases">
        <title>The Genome Sequence of Aphanomyces astaci APO3.</title>
        <authorList>
            <consortium name="The Broad Institute Genomics Platform"/>
            <person name="Russ C."/>
            <person name="Tyler B."/>
            <person name="van West P."/>
            <person name="Dieguez-Uribeondo J."/>
            <person name="Young S.K."/>
            <person name="Zeng Q."/>
            <person name="Gargeya S."/>
            <person name="Fitzgerald M."/>
            <person name="Abouelleil A."/>
            <person name="Alvarado L."/>
            <person name="Chapman S.B."/>
            <person name="Gainer-Dewar J."/>
            <person name="Goldberg J."/>
            <person name="Griggs A."/>
            <person name="Gujja S."/>
            <person name="Hansen M."/>
            <person name="Howarth C."/>
            <person name="Imamovic A."/>
            <person name="Ireland A."/>
            <person name="Larimer J."/>
            <person name="McCowan C."/>
            <person name="Murphy C."/>
            <person name="Pearson M."/>
            <person name="Poon T.W."/>
            <person name="Priest M."/>
            <person name="Roberts A."/>
            <person name="Saif S."/>
            <person name="Shea T."/>
            <person name="Sykes S."/>
            <person name="Wortman J."/>
            <person name="Nusbaum C."/>
            <person name="Birren B."/>
        </authorList>
    </citation>
    <scope>NUCLEOTIDE SEQUENCE [LARGE SCALE GENOMIC DNA]</scope>
    <source>
        <strain evidence="7">APO3</strain>
    </source>
</reference>
<organism evidence="7">
    <name type="scientific">Aphanomyces astaci</name>
    <name type="common">Crayfish plague agent</name>
    <dbReference type="NCBI Taxonomy" id="112090"/>
    <lineage>
        <taxon>Eukaryota</taxon>
        <taxon>Sar</taxon>
        <taxon>Stramenopiles</taxon>
        <taxon>Oomycota</taxon>
        <taxon>Saprolegniomycetes</taxon>
        <taxon>Saprolegniales</taxon>
        <taxon>Verrucalvaceae</taxon>
        <taxon>Aphanomyces</taxon>
    </lineage>
</organism>
<feature type="domain" description="Origin recognition complex subunit 5 C-terminal" evidence="6">
    <location>
        <begin position="329"/>
        <end position="490"/>
    </location>
</feature>
<evidence type="ECO:0000259" key="5">
    <source>
        <dbReference type="Pfam" id="PF13191"/>
    </source>
</evidence>
<dbReference type="PANTHER" id="PTHR12705">
    <property type="entry name" value="ORIGIN RECOGNITION COMPLEX SUBUNIT 5"/>
    <property type="match status" value="1"/>
</dbReference>
<dbReference type="AlphaFoldDB" id="W4GS71"/>
<dbReference type="Gene3D" id="3.40.50.300">
    <property type="entry name" value="P-loop containing nucleotide triphosphate hydrolases"/>
    <property type="match status" value="1"/>
</dbReference>
<dbReference type="InterPro" id="IPR047088">
    <property type="entry name" value="ORC5_C"/>
</dbReference>
<dbReference type="InterPro" id="IPR041664">
    <property type="entry name" value="AAA_16"/>
</dbReference>
<proteinExistence type="inferred from homology"/>
<dbReference type="GO" id="GO:0006270">
    <property type="term" value="P:DNA replication initiation"/>
    <property type="evidence" value="ECO:0007669"/>
    <property type="project" value="TreeGrafter"/>
</dbReference>
<evidence type="ECO:0000256" key="4">
    <source>
        <dbReference type="SAM" id="MobiDB-lite"/>
    </source>
</evidence>
<dbReference type="EMBL" id="KI913123">
    <property type="protein sequence ID" value="ETV81743.1"/>
    <property type="molecule type" value="Genomic_DNA"/>
</dbReference>
<accession>W4GS71</accession>
<dbReference type="SUPFAM" id="SSF52540">
    <property type="entry name" value="P-loop containing nucleoside triphosphate hydrolases"/>
    <property type="match status" value="1"/>
</dbReference>
<sequence length="492" mass="55358">MLGRDAQLTSLVALLGGQVEDDPFLPMTCMSMVPLVVVYGYNSTGKSSLVRLALQTLQRTSSIAFTAFVDCTTVYSRRQLFTDILRQIDPMARMQPDELSASFQLQPAVDGYHNLTFLGFLQCLTKIARNKGLVVAVDNVDQLLTRGMADLLSSLLRLPHELHVSVRLSFVLVTRNISSRLDKLLSPHTPAFVHLPLYTPDDVADILVLQLRMWRRETPFRAWIQFLHGLFEHDCHDWIDFRYRVLELLPLFDAQYDPEDATNHVDKAAHKSLVQQTQSRVKAQWNHTTALPSATTTPASISCSVPDTAKPMAGKHPVHHDDASHRVNLPRGSLLLVLASYLASFNPQESDMAFFTTATRQNKKRGRSTATPSSAPPSSSKLSSKRGGGVLPPQLIGPKAFPLQRLLAIYYSIHDEVDPSTTFDSESRVDSRPMSRREAFAQIGMLVRMRVLQRLSPRDELDDIKLRCLADYDFVERIATQLEFPIHNFLNR</sequence>
<name>W4GS71_APHAT</name>
<keyword evidence="3" id="KW-0067">ATP-binding</keyword>
<dbReference type="STRING" id="112090.W4GS71"/>
<dbReference type="OrthoDB" id="365981at2759"/>
<comment type="similarity">
    <text evidence="1">Belongs to the ORC5 family.</text>
</comment>